<sequence length="84" mass="9368">MQFNILSIAIHSFHQESTLRSSFQIVVWTHIYSFAPGGVGKHDQEHRVPDRLEGRLQGCSEAHIKLKSAAQSECLATNGHPSDK</sequence>
<reference evidence="1" key="1">
    <citation type="journal article" date="2011" name="PLoS Biol.">
        <title>Gene gain and loss during evolution of obligate parasitism in the white rust pathogen of Arabidopsis thaliana.</title>
        <authorList>
            <person name="Kemen E."/>
            <person name="Gardiner A."/>
            <person name="Schultz-Larsen T."/>
            <person name="Kemen A.C."/>
            <person name="Balmuth A.L."/>
            <person name="Robert-Seilaniantz A."/>
            <person name="Bailey K."/>
            <person name="Holub E."/>
            <person name="Studholme D.J."/>
            <person name="Maclean D."/>
            <person name="Jones J.D."/>
        </authorList>
    </citation>
    <scope>NUCLEOTIDE SEQUENCE</scope>
</reference>
<proteinExistence type="predicted"/>
<evidence type="ECO:0000313" key="2">
    <source>
        <dbReference type="EMBL" id="CCA27346.1"/>
    </source>
</evidence>
<dbReference type="HOGENOM" id="CLU_2532163_0_0_1"/>
<dbReference type="AlphaFoldDB" id="F0WZ60"/>
<evidence type="ECO:0000313" key="1">
    <source>
        <dbReference type="EMBL" id="CCA26776.1"/>
    </source>
</evidence>
<reference evidence="1" key="2">
    <citation type="submission" date="2011-02" db="EMBL/GenBank/DDBJ databases">
        <authorList>
            <person name="MacLean D."/>
        </authorList>
    </citation>
    <scope>NUCLEOTIDE SEQUENCE</scope>
</reference>
<dbReference type="EMBL" id="FR824455">
    <property type="protein sequence ID" value="CCA26776.1"/>
    <property type="molecule type" value="Genomic_DNA"/>
</dbReference>
<organism evidence="1">
    <name type="scientific">Albugo laibachii Nc14</name>
    <dbReference type="NCBI Taxonomy" id="890382"/>
    <lineage>
        <taxon>Eukaryota</taxon>
        <taxon>Sar</taxon>
        <taxon>Stramenopiles</taxon>
        <taxon>Oomycota</taxon>
        <taxon>Peronosporomycetes</taxon>
        <taxon>Albuginales</taxon>
        <taxon>Albuginaceae</taxon>
        <taxon>Albugo</taxon>
    </lineage>
</organism>
<protein>
    <submittedName>
        <fullName evidence="1">AlNc14C412G11466 protein</fullName>
    </submittedName>
    <submittedName>
        <fullName evidence="2">AlNc14C512G11997 protein</fullName>
    </submittedName>
</protein>
<gene>
    <name evidence="1" type="primary">AlNc14C412G11466</name>
    <name evidence="2" type="synonym">AlNc14C512G11997</name>
    <name evidence="1" type="ORF">ALNC14_129200</name>
    <name evidence="2" type="ORF">ALNC14_134900</name>
</gene>
<dbReference type="EMBL" id="FR824547">
    <property type="protein sequence ID" value="CCA27346.1"/>
    <property type="molecule type" value="Genomic_DNA"/>
</dbReference>
<accession>F0WZ60</accession>
<name>F0WZ60_9STRA</name>